<organism evidence="9 10">
    <name type="scientific">Candidatus Merdibacter merdavium</name>
    <dbReference type="NCBI Taxonomy" id="2838692"/>
    <lineage>
        <taxon>Bacteria</taxon>
        <taxon>Bacillati</taxon>
        <taxon>Bacillota</taxon>
        <taxon>Erysipelotrichia</taxon>
        <taxon>Erysipelotrichales</taxon>
        <taxon>Erysipelotrichaceae</taxon>
        <taxon>Merdibacter</taxon>
    </lineage>
</organism>
<keyword evidence="2" id="KW-1003">Cell membrane</keyword>
<dbReference type="InterPro" id="IPR010619">
    <property type="entry name" value="ThrE-like_N"/>
</dbReference>
<comment type="caution">
    <text evidence="9">The sequence shown here is derived from an EMBL/GenBank/DDBJ whole genome shotgun (WGS) entry which is preliminary data.</text>
</comment>
<reference evidence="9" key="2">
    <citation type="submission" date="2021-04" db="EMBL/GenBank/DDBJ databases">
        <authorList>
            <person name="Gilroy R."/>
        </authorList>
    </citation>
    <scope>NUCLEOTIDE SEQUENCE</scope>
    <source>
        <strain evidence="9">CHK187-11901</strain>
    </source>
</reference>
<name>A0A9D2SU58_9FIRM</name>
<dbReference type="PANTHER" id="PTHR34390">
    <property type="entry name" value="UPF0442 PROTEIN YJJB-RELATED"/>
    <property type="match status" value="1"/>
</dbReference>
<sequence length="254" mass="27647">MKPEQLLKISALSGKILLESGAEIHRTEDTICRICEAYGVEEASAFVIPTGMFLSFTADGESYSRIMRIRGSSLNLERINRVNDISRRCVRQPMPFEEIMAELLQIQQTRNYRPLYVTLAGGFIAMFFTPFFGGSLPDALAAFPIGMLTQFLVQKCEQAQINFIVRIIMTSVLLTAAALLLHQFGLIRNTDSVIIGSLMLLVPGLAITNAVRDSIGGDLLAGIIRAIEACLIAIAIALGAGVTMSIWLSMSTGA</sequence>
<dbReference type="InterPro" id="IPR050539">
    <property type="entry name" value="ThrE_Dicarb/AminoAcid_Exp"/>
</dbReference>
<evidence type="ECO:0000256" key="3">
    <source>
        <dbReference type="ARBA" id="ARBA00022692"/>
    </source>
</evidence>
<feature type="transmembrane region" description="Helical" evidence="7">
    <location>
        <begin position="115"/>
        <end position="133"/>
    </location>
</feature>
<feature type="transmembrane region" description="Helical" evidence="7">
    <location>
        <begin position="193"/>
        <end position="211"/>
    </location>
</feature>
<keyword evidence="4 7" id="KW-1133">Transmembrane helix</keyword>
<dbReference type="PANTHER" id="PTHR34390:SF2">
    <property type="entry name" value="SUCCINATE TRANSPORTER SUBUNIT YJJP-RELATED"/>
    <property type="match status" value="1"/>
</dbReference>
<comment type="subcellular location">
    <subcellularLocation>
        <location evidence="1">Cell membrane</location>
        <topology evidence="1">Multi-pass membrane protein</topology>
    </subcellularLocation>
</comment>
<evidence type="ECO:0000256" key="6">
    <source>
        <dbReference type="ARBA" id="ARBA00034125"/>
    </source>
</evidence>
<comment type="similarity">
    <text evidence="6">Belongs to the ThrE exporter (TC 2.A.79) family.</text>
</comment>
<proteinExistence type="inferred from homology"/>
<evidence type="ECO:0000256" key="4">
    <source>
        <dbReference type="ARBA" id="ARBA00022989"/>
    </source>
</evidence>
<feature type="domain" description="Threonine/serine exporter-like N-terminal" evidence="8">
    <location>
        <begin position="11"/>
        <end position="246"/>
    </location>
</feature>
<feature type="transmembrane region" description="Helical" evidence="7">
    <location>
        <begin position="163"/>
        <end position="181"/>
    </location>
</feature>
<keyword evidence="3 7" id="KW-0812">Transmembrane</keyword>
<dbReference type="EMBL" id="DWWM01000009">
    <property type="protein sequence ID" value="HJC35863.1"/>
    <property type="molecule type" value="Genomic_DNA"/>
</dbReference>
<evidence type="ECO:0000256" key="5">
    <source>
        <dbReference type="ARBA" id="ARBA00023136"/>
    </source>
</evidence>
<evidence type="ECO:0000313" key="10">
    <source>
        <dbReference type="Proteomes" id="UP000823896"/>
    </source>
</evidence>
<reference evidence="9" key="1">
    <citation type="journal article" date="2021" name="PeerJ">
        <title>Extensive microbial diversity within the chicken gut microbiome revealed by metagenomics and culture.</title>
        <authorList>
            <person name="Gilroy R."/>
            <person name="Ravi A."/>
            <person name="Getino M."/>
            <person name="Pursley I."/>
            <person name="Horton D.L."/>
            <person name="Alikhan N.F."/>
            <person name="Baker D."/>
            <person name="Gharbi K."/>
            <person name="Hall N."/>
            <person name="Watson M."/>
            <person name="Adriaenssens E.M."/>
            <person name="Foster-Nyarko E."/>
            <person name="Jarju S."/>
            <person name="Secka A."/>
            <person name="Antonio M."/>
            <person name="Oren A."/>
            <person name="Chaudhuri R.R."/>
            <person name="La Ragione R."/>
            <person name="Hildebrand F."/>
            <person name="Pallen M.J."/>
        </authorList>
    </citation>
    <scope>NUCLEOTIDE SEQUENCE</scope>
    <source>
        <strain evidence="9">CHK187-11901</strain>
    </source>
</reference>
<dbReference type="Pfam" id="PF06738">
    <property type="entry name" value="ThrE"/>
    <property type="match status" value="1"/>
</dbReference>
<dbReference type="GO" id="GO:0005886">
    <property type="term" value="C:plasma membrane"/>
    <property type="evidence" value="ECO:0007669"/>
    <property type="project" value="UniProtKB-SubCell"/>
</dbReference>
<dbReference type="GO" id="GO:0022857">
    <property type="term" value="F:transmembrane transporter activity"/>
    <property type="evidence" value="ECO:0007669"/>
    <property type="project" value="InterPro"/>
</dbReference>
<dbReference type="Proteomes" id="UP000823896">
    <property type="component" value="Unassembled WGS sequence"/>
</dbReference>
<dbReference type="AlphaFoldDB" id="A0A9D2SU58"/>
<evidence type="ECO:0000256" key="7">
    <source>
        <dbReference type="SAM" id="Phobius"/>
    </source>
</evidence>
<gene>
    <name evidence="9" type="ORF">H9702_01880</name>
</gene>
<protein>
    <submittedName>
        <fullName evidence="9">Threonine/serine exporter family protein</fullName>
    </submittedName>
</protein>
<evidence type="ECO:0000256" key="1">
    <source>
        <dbReference type="ARBA" id="ARBA00004651"/>
    </source>
</evidence>
<dbReference type="GO" id="GO:0015744">
    <property type="term" value="P:succinate transport"/>
    <property type="evidence" value="ECO:0007669"/>
    <property type="project" value="TreeGrafter"/>
</dbReference>
<feature type="transmembrane region" description="Helical" evidence="7">
    <location>
        <begin position="223"/>
        <end position="248"/>
    </location>
</feature>
<evidence type="ECO:0000256" key="2">
    <source>
        <dbReference type="ARBA" id="ARBA00022475"/>
    </source>
</evidence>
<evidence type="ECO:0000259" key="8">
    <source>
        <dbReference type="Pfam" id="PF06738"/>
    </source>
</evidence>
<accession>A0A9D2SU58</accession>
<evidence type="ECO:0000313" key="9">
    <source>
        <dbReference type="EMBL" id="HJC35863.1"/>
    </source>
</evidence>
<keyword evidence="5 7" id="KW-0472">Membrane</keyword>